<reference evidence="2" key="1">
    <citation type="submission" date="2018-11" db="EMBL/GenBank/DDBJ databases">
        <authorList>
            <consortium name="Genoscope - CEA"/>
            <person name="William W."/>
        </authorList>
    </citation>
    <scope>NUCLEOTIDE SEQUENCE</scope>
</reference>
<dbReference type="AlphaFoldDB" id="A0A3P6C8I9"/>
<gene>
    <name evidence="2" type="ORF">BOLC4T24905H</name>
</gene>
<feature type="compositionally biased region" description="Basic and acidic residues" evidence="1">
    <location>
        <begin position="1"/>
        <end position="14"/>
    </location>
</feature>
<accession>A0A3P6C8I9</accession>
<organism evidence="2">
    <name type="scientific">Brassica oleracea</name>
    <name type="common">Wild cabbage</name>
    <dbReference type="NCBI Taxonomy" id="3712"/>
    <lineage>
        <taxon>Eukaryota</taxon>
        <taxon>Viridiplantae</taxon>
        <taxon>Streptophyta</taxon>
        <taxon>Embryophyta</taxon>
        <taxon>Tracheophyta</taxon>
        <taxon>Spermatophyta</taxon>
        <taxon>Magnoliopsida</taxon>
        <taxon>eudicotyledons</taxon>
        <taxon>Gunneridae</taxon>
        <taxon>Pentapetalae</taxon>
        <taxon>rosids</taxon>
        <taxon>malvids</taxon>
        <taxon>Brassicales</taxon>
        <taxon>Brassicaceae</taxon>
        <taxon>Brassiceae</taxon>
        <taxon>Brassica</taxon>
    </lineage>
</organism>
<name>A0A3P6C8I9_BRAOL</name>
<proteinExistence type="predicted"/>
<sequence length="93" mass="10594">MIEQDNDKHNKISEHSGQAMPLEQDEKVDMGSRCTRVVIRVSKLSRSRHDGSPRGRKATSMIEQDNDNHNEIREHSGQAMPLEQDEKVDIGEV</sequence>
<feature type="compositionally biased region" description="Basic and acidic residues" evidence="1">
    <location>
        <begin position="84"/>
        <end position="93"/>
    </location>
</feature>
<evidence type="ECO:0000256" key="1">
    <source>
        <dbReference type="SAM" id="MobiDB-lite"/>
    </source>
</evidence>
<feature type="compositionally biased region" description="Basic and acidic residues" evidence="1">
    <location>
        <begin position="66"/>
        <end position="76"/>
    </location>
</feature>
<dbReference type="EMBL" id="LR031873">
    <property type="protein sequence ID" value="VDD09454.1"/>
    <property type="molecule type" value="Genomic_DNA"/>
</dbReference>
<feature type="region of interest" description="Disordered" evidence="1">
    <location>
        <begin position="1"/>
        <end position="93"/>
    </location>
</feature>
<evidence type="ECO:0000313" key="2">
    <source>
        <dbReference type="EMBL" id="VDD09454.1"/>
    </source>
</evidence>
<protein>
    <submittedName>
        <fullName evidence="2">Uncharacterized protein</fullName>
    </submittedName>
</protein>